<reference evidence="1" key="1">
    <citation type="submission" date="2019-02" db="EMBL/GenBank/DDBJ databases">
        <title>Halonotius sp. a new haloarchaeum isolated from saline soil.</title>
        <authorList>
            <person name="Duran-Viseras A."/>
            <person name="Sanchez-Porro C."/>
            <person name="Ventosa A."/>
        </authorList>
    </citation>
    <scope>NUCLEOTIDE SEQUENCE</scope>
    <source>
        <strain evidence="1">F15B</strain>
    </source>
</reference>
<dbReference type="AlphaFoldDB" id="A0A8J8TC72"/>
<evidence type="ECO:0000313" key="1">
    <source>
        <dbReference type="EMBL" id="TQQ79834.1"/>
    </source>
</evidence>
<dbReference type="EMBL" id="RKLU01000004">
    <property type="protein sequence ID" value="TQQ79834.1"/>
    <property type="molecule type" value="Genomic_DNA"/>
</dbReference>
<evidence type="ECO:0000313" key="2">
    <source>
        <dbReference type="Proteomes" id="UP000705823"/>
    </source>
</evidence>
<keyword evidence="2" id="KW-1185">Reference proteome</keyword>
<dbReference type="OrthoDB" id="340513at2157"/>
<gene>
    <name evidence="1" type="ORF">EGH24_10100</name>
</gene>
<comment type="caution">
    <text evidence="1">The sequence shown here is derived from an EMBL/GenBank/DDBJ whole genome shotgun (WGS) entry which is preliminary data.</text>
</comment>
<sequence>MERRQYLGAAAAGGVVGVAGVSAYTVLGSGGNDGPPAMVEAEFPPYPNSETIERSGSGTGTSEPFELVNEGPTIIDTNVDHSSDDIYNVELRSTTDETVRGVIQARGPFTGRTNVQPVDPGSYELSVLNASGDWEATIYDLPVYEVGTGMEPPFAFADGLDTVVGPIDFGEQSPVEFVFEVDKDSRHRLDLVDRTGAVQESLVQASTAGSRSALRAIGGVGYLDLKSFTTWTLEVIPRTGGVGGNTTNESN</sequence>
<dbReference type="Proteomes" id="UP000705823">
    <property type="component" value="Unassembled WGS sequence"/>
</dbReference>
<dbReference type="RefSeq" id="WP_142980026.1">
    <property type="nucleotide sequence ID" value="NZ_RKLU01000004.1"/>
</dbReference>
<protein>
    <submittedName>
        <fullName evidence="1">Uncharacterized protein</fullName>
    </submittedName>
</protein>
<accession>A0A8J8TC72</accession>
<name>A0A8J8TC72_9EURY</name>
<proteinExistence type="predicted"/>
<organism evidence="1 2">
    <name type="scientific">Halonotius terrestris</name>
    <dbReference type="NCBI Taxonomy" id="2487750"/>
    <lineage>
        <taxon>Archaea</taxon>
        <taxon>Methanobacteriati</taxon>
        <taxon>Methanobacteriota</taxon>
        <taxon>Stenosarchaea group</taxon>
        <taxon>Halobacteria</taxon>
        <taxon>Halobacteriales</taxon>
        <taxon>Haloferacaceae</taxon>
        <taxon>Halonotius</taxon>
    </lineage>
</organism>